<evidence type="ECO:0000256" key="1">
    <source>
        <dbReference type="SAM" id="MobiDB-lite"/>
    </source>
</evidence>
<reference evidence="2 3" key="1">
    <citation type="submission" date="2021-06" db="EMBL/GenBank/DDBJ databases">
        <title>Caerostris extrusa draft genome.</title>
        <authorList>
            <person name="Kono N."/>
            <person name="Arakawa K."/>
        </authorList>
    </citation>
    <scope>NUCLEOTIDE SEQUENCE [LARGE SCALE GENOMIC DNA]</scope>
</reference>
<proteinExistence type="predicted"/>
<evidence type="ECO:0000313" key="2">
    <source>
        <dbReference type="EMBL" id="GIX88185.1"/>
    </source>
</evidence>
<feature type="compositionally biased region" description="Polar residues" evidence="1">
    <location>
        <begin position="34"/>
        <end position="47"/>
    </location>
</feature>
<feature type="region of interest" description="Disordered" evidence="1">
    <location>
        <begin position="1"/>
        <end position="53"/>
    </location>
</feature>
<keyword evidence="2" id="KW-0238">DNA-binding</keyword>
<feature type="region of interest" description="Disordered" evidence="1">
    <location>
        <begin position="111"/>
        <end position="143"/>
    </location>
</feature>
<dbReference type="Proteomes" id="UP001054945">
    <property type="component" value="Unassembled WGS sequence"/>
</dbReference>
<evidence type="ECO:0000313" key="3">
    <source>
        <dbReference type="Proteomes" id="UP001054945"/>
    </source>
</evidence>
<keyword evidence="3" id="KW-1185">Reference proteome</keyword>
<dbReference type="GO" id="GO:0003677">
    <property type="term" value="F:DNA binding"/>
    <property type="evidence" value="ECO:0007669"/>
    <property type="project" value="UniProtKB-KW"/>
</dbReference>
<protein>
    <submittedName>
        <fullName evidence="2">DNA-binding protein Rfx5</fullName>
    </submittedName>
</protein>
<organism evidence="2 3">
    <name type="scientific">Caerostris extrusa</name>
    <name type="common">Bark spider</name>
    <name type="synonym">Caerostris bankana</name>
    <dbReference type="NCBI Taxonomy" id="172846"/>
    <lineage>
        <taxon>Eukaryota</taxon>
        <taxon>Metazoa</taxon>
        <taxon>Ecdysozoa</taxon>
        <taxon>Arthropoda</taxon>
        <taxon>Chelicerata</taxon>
        <taxon>Arachnida</taxon>
        <taxon>Araneae</taxon>
        <taxon>Araneomorphae</taxon>
        <taxon>Entelegynae</taxon>
        <taxon>Araneoidea</taxon>
        <taxon>Araneidae</taxon>
        <taxon>Caerostris</taxon>
    </lineage>
</organism>
<accession>A0AAV4NV60</accession>
<gene>
    <name evidence="2" type="primary">Rfx5</name>
    <name evidence="2" type="ORF">CEXT_757251</name>
</gene>
<dbReference type="AlphaFoldDB" id="A0AAV4NV60"/>
<dbReference type="EMBL" id="BPLR01021303">
    <property type="protein sequence ID" value="GIX88185.1"/>
    <property type="molecule type" value="Genomic_DNA"/>
</dbReference>
<comment type="caution">
    <text evidence="2">The sequence shown here is derived from an EMBL/GenBank/DDBJ whole genome shotgun (WGS) entry which is preliminary data.</text>
</comment>
<feature type="compositionally biased region" description="Low complexity" evidence="1">
    <location>
        <begin position="130"/>
        <end position="143"/>
    </location>
</feature>
<feature type="compositionally biased region" description="Polar residues" evidence="1">
    <location>
        <begin position="11"/>
        <end position="26"/>
    </location>
</feature>
<name>A0AAV4NV60_CAEEX</name>
<sequence length="204" mass="21636">MSIAVGPSQPPSNAGSPFISPRSTPVSMCRSRHSSGQSTYSTSRHTPFQSFDSGVSSVSSSPFISPQPTPVPVSTVLDLVGHIWLEIYVHLEVPLLSPLVSEQCPPSSFTFPSGNEVRSRHNSGSNTTTPLSPVSEHASSSSSCTSNLPDLSSVAETASILSHSFINDGAADLFINGNQSNFKQVRQRHASSSLSFIANNHILQ</sequence>